<feature type="non-terminal residue" evidence="1">
    <location>
        <position position="1"/>
    </location>
</feature>
<dbReference type="Proteomes" id="UP000595437">
    <property type="component" value="Chromosome 5"/>
</dbReference>
<dbReference type="AlphaFoldDB" id="A0A7T8KGK3"/>
<gene>
    <name evidence="1" type="ORF">FKW44_008634</name>
</gene>
<feature type="non-terminal residue" evidence="1">
    <location>
        <position position="76"/>
    </location>
</feature>
<evidence type="ECO:0000313" key="2">
    <source>
        <dbReference type="Proteomes" id="UP000595437"/>
    </source>
</evidence>
<accession>A0A7T8KGK3</accession>
<name>A0A7T8KGK3_CALRO</name>
<dbReference type="EMBL" id="CP045894">
    <property type="protein sequence ID" value="QQP55451.1"/>
    <property type="molecule type" value="Genomic_DNA"/>
</dbReference>
<protein>
    <submittedName>
        <fullName evidence="1">Uncharacterized protein</fullName>
    </submittedName>
</protein>
<organism evidence="1 2">
    <name type="scientific">Caligus rogercresseyi</name>
    <name type="common">Sea louse</name>
    <dbReference type="NCBI Taxonomy" id="217165"/>
    <lineage>
        <taxon>Eukaryota</taxon>
        <taxon>Metazoa</taxon>
        <taxon>Ecdysozoa</taxon>
        <taxon>Arthropoda</taxon>
        <taxon>Crustacea</taxon>
        <taxon>Multicrustacea</taxon>
        <taxon>Hexanauplia</taxon>
        <taxon>Copepoda</taxon>
        <taxon>Siphonostomatoida</taxon>
        <taxon>Caligidae</taxon>
        <taxon>Caligus</taxon>
    </lineage>
</organism>
<evidence type="ECO:0000313" key="1">
    <source>
        <dbReference type="EMBL" id="QQP55451.1"/>
    </source>
</evidence>
<sequence>AALLGNPDYPVILVLRVTMDCPVVKELREMLAFGAILVLRVLGVCKDILDELAKWGDQDPQGLSVIWAEEAQRDSK</sequence>
<proteinExistence type="predicted"/>
<keyword evidence="2" id="KW-1185">Reference proteome</keyword>
<reference evidence="2" key="1">
    <citation type="submission" date="2021-01" db="EMBL/GenBank/DDBJ databases">
        <title>Caligus Genome Assembly.</title>
        <authorList>
            <person name="Gallardo-Escarate C."/>
        </authorList>
    </citation>
    <scope>NUCLEOTIDE SEQUENCE [LARGE SCALE GENOMIC DNA]</scope>
</reference>